<evidence type="ECO:0000313" key="7">
    <source>
        <dbReference type="Proteomes" id="UP000562984"/>
    </source>
</evidence>
<proteinExistence type="inferred from homology"/>
<evidence type="ECO:0000256" key="3">
    <source>
        <dbReference type="ARBA" id="ARBA00023054"/>
    </source>
</evidence>
<evidence type="ECO:0000256" key="4">
    <source>
        <dbReference type="ARBA" id="ARBA00023172"/>
    </source>
</evidence>
<keyword evidence="3" id="KW-0175">Coiled coil</keyword>
<dbReference type="Proteomes" id="UP000562984">
    <property type="component" value="Unassembled WGS sequence"/>
</dbReference>
<sequence length="422" mass="45356">MTSLIVGALLLAVGLALGALLGYALAGRRHGGVGGLGGGSVDPVGAVTAVLSPAADALGRVQEQLQRIEAERAGSYAGLREQVAHLQHSSRELGAQTRSLVGALRSPAVRGRWGEVQLQRIVELAGMVEHCDFSTQVHRPAGVRDRDDAAAARPDMVIRLSGGRQIPLDAKAPLDAWLQLLELPPPTAGGFAAADGAAEAARADLLRRHAKALRHQVDVLAGKQYWQLFQPAPEFVVMFVPGEPLLDAAMQVDPQLTEYAFERNVVIATPSTLIALLRTIAFSWRSERLSASAERIHALGRELHGRLAVLTEHFGKLGSSLQRSVESYNAALRSYESRVLVSARRFTEFGTADRPLVTPDALSQVPLQPRDFERLGPSSVDRGDDDQVRDADPAGPTDPEFDRDVDVGYPADGGRWRTDRAG</sequence>
<dbReference type="RefSeq" id="WP_171198903.1">
    <property type="nucleotide sequence ID" value="NZ_JABEND010000002.1"/>
</dbReference>
<dbReference type="EMBL" id="JABEND010000002">
    <property type="protein sequence ID" value="NNG35291.1"/>
    <property type="molecule type" value="Genomic_DNA"/>
</dbReference>
<evidence type="ECO:0000313" key="6">
    <source>
        <dbReference type="EMBL" id="NNG35291.1"/>
    </source>
</evidence>
<dbReference type="Pfam" id="PF02646">
    <property type="entry name" value="RmuC"/>
    <property type="match status" value="1"/>
</dbReference>
<feature type="region of interest" description="Disordered" evidence="5">
    <location>
        <begin position="360"/>
        <end position="422"/>
    </location>
</feature>
<dbReference type="InterPro" id="IPR003798">
    <property type="entry name" value="DNA_recombination_RmuC"/>
</dbReference>
<reference evidence="6 7" key="1">
    <citation type="submission" date="2020-05" db="EMBL/GenBank/DDBJ databases">
        <title>Nakamurella sp. DB0629 isolated from air conditioner.</title>
        <authorList>
            <person name="Kim D.H."/>
            <person name="Kim D.-U."/>
        </authorList>
    </citation>
    <scope>NUCLEOTIDE SEQUENCE [LARGE SCALE GENOMIC DNA]</scope>
    <source>
        <strain evidence="6 7">DB0629</strain>
    </source>
</reference>
<organism evidence="6 7">
    <name type="scientific">Nakamurella aerolata</name>
    <dbReference type="NCBI Taxonomy" id="1656892"/>
    <lineage>
        <taxon>Bacteria</taxon>
        <taxon>Bacillati</taxon>
        <taxon>Actinomycetota</taxon>
        <taxon>Actinomycetes</taxon>
        <taxon>Nakamurellales</taxon>
        <taxon>Nakamurellaceae</taxon>
        <taxon>Nakamurella</taxon>
    </lineage>
</organism>
<evidence type="ECO:0000256" key="5">
    <source>
        <dbReference type="SAM" id="MobiDB-lite"/>
    </source>
</evidence>
<dbReference type="GO" id="GO:0006310">
    <property type="term" value="P:DNA recombination"/>
    <property type="evidence" value="ECO:0007669"/>
    <property type="project" value="UniProtKB-KW"/>
</dbReference>
<comment type="caution">
    <text evidence="6">The sequence shown here is derived from an EMBL/GenBank/DDBJ whole genome shotgun (WGS) entry which is preliminary data.</text>
</comment>
<keyword evidence="4" id="KW-0233">DNA recombination</keyword>
<dbReference type="PANTHER" id="PTHR30563:SF0">
    <property type="entry name" value="DNA RECOMBINATION PROTEIN RMUC"/>
    <property type="match status" value="1"/>
</dbReference>
<comment type="similarity">
    <text evidence="2">Belongs to the RmuC family.</text>
</comment>
<evidence type="ECO:0000256" key="1">
    <source>
        <dbReference type="ARBA" id="ARBA00003416"/>
    </source>
</evidence>
<gene>
    <name evidence="6" type="ORF">HKD39_06105</name>
</gene>
<name>A0A849A888_9ACTN</name>
<evidence type="ECO:0000256" key="2">
    <source>
        <dbReference type="ARBA" id="ARBA00009840"/>
    </source>
</evidence>
<keyword evidence="7" id="KW-1185">Reference proteome</keyword>
<feature type="compositionally biased region" description="Basic and acidic residues" evidence="5">
    <location>
        <begin position="381"/>
        <end position="392"/>
    </location>
</feature>
<comment type="function">
    <text evidence="1">Involved in DNA recombination.</text>
</comment>
<dbReference type="AlphaFoldDB" id="A0A849A888"/>
<protein>
    <submittedName>
        <fullName evidence="6">DNA recombination protein RmuC</fullName>
    </submittedName>
</protein>
<accession>A0A849A888</accession>
<dbReference type="PANTHER" id="PTHR30563">
    <property type="entry name" value="DNA RECOMBINATION PROTEIN RMUC"/>
    <property type="match status" value="1"/>
</dbReference>